<feature type="transmembrane region" description="Helical" evidence="1">
    <location>
        <begin position="142"/>
        <end position="164"/>
    </location>
</feature>
<dbReference type="InterPro" id="IPR010390">
    <property type="entry name" value="ABC-2_transporter-like"/>
</dbReference>
<feature type="transmembrane region" description="Helical" evidence="1">
    <location>
        <begin position="113"/>
        <end position="130"/>
    </location>
</feature>
<organism evidence="2 3">
    <name type="scientific">Candidatus Woesebacteria bacterium GW2011_GWB1_40_101</name>
    <dbReference type="NCBI Taxonomy" id="1618575"/>
    <lineage>
        <taxon>Bacteria</taxon>
        <taxon>Candidatus Woeseibacteriota</taxon>
    </lineage>
</organism>
<keyword evidence="1" id="KW-1133">Transmembrane helix</keyword>
<sequence length="266" mass="30996">MKKYLSVFKISFQQEFVYRLNFIMWRVRNVLQIFLIFFLWDTIFSDPGRVVFGYDRAKILTYIFGLAIMKAIVTSSRTIDVAGEISDGKLSNYLLKPVNYFKYWFTRDVASKSLNLIFAVFEVTILYFILKPPFFFQPNPLLLVLFLTSLLSGVLLYFFLLFIFDMFAMWYPEQGWGPIFFLFIFVEFLGGGLFPLDILPAAIQKGLYLTPFPYLYFIPLQIYLGKLGIIESLWATLVAGVWILVLGFTLKKLWQAGLAVYKSEGR</sequence>
<dbReference type="Proteomes" id="UP000034687">
    <property type="component" value="Unassembled WGS sequence"/>
</dbReference>
<name>A0A0G0QGR6_9BACT</name>
<accession>A0A0G0QGR6</accession>
<feature type="transmembrane region" description="Helical" evidence="1">
    <location>
        <begin position="230"/>
        <end position="250"/>
    </location>
</feature>
<dbReference type="EMBL" id="LBXW01000006">
    <property type="protein sequence ID" value="KKR39559.1"/>
    <property type="molecule type" value="Genomic_DNA"/>
</dbReference>
<gene>
    <name evidence="2" type="ORF">UT72_C0006G0018</name>
</gene>
<feature type="transmembrane region" description="Helical" evidence="1">
    <location>
        <begin position="176"/>
        <end position="194"/>
    </location>
</feature>
<evidence type="ECO:0000256" key="1">
    <source>
        <dbReference type="SAM" id="Phobius"/>
    </source>
</evidence>
<evidence type="ECO:0000313" key="3">
    <source>
        <dbReference type="Proteomes" id="UP000034687"/>
    </source>
</evidence>
<feature type="transmembrane region" description="Helical" evidence="1">
    <location>
        <begin position="20"/>
        <end position="40"/>
    </location>
</feature>
<evidence type="ECO:0008006" key="4">
    <source>
        <dbReference type="Google" id="ProtNLM"/>
    </source>
</evidence>
<reference evidence="2 3" key="1">
    <citation type="journal article" date="2015" name="Nature">
        <title>rRNA introns, odd ribosomes, and small enigmatic genomes across a large radiation of phyla.</title>
        <authorList>
            <person name="Brown C.T."/>
            <person name="Hug L.A."/>
            <person name="Thomas B.C."/>
            <person name="Sharon I."/>
            <person name="Castelle C.J."/>
            <person name="Singh A."/>
            <person name="Wilkins M.J."/>
            <person name="Williams K.H."/>
            <person name="Banfield J.F."/>
        </authorList>
    </citation>
    <scope>NUCLEOTIDE SEQUENCE [LARGE SCALE GENOMIC DNA]</scope>
</reference>
<evidence type="ECO:0000313" key="2">
    <source>
        <dbReference type="EMBL" id="KKR39559.1"/>
    </source>
</evidence>
<dbReference type="PANTHER" id="PTHR36832">
    <property type="entry name" value="SLR1174 PROTEIN-RELATED"/>
    <property type="match status" value="1"/>
</dbReference>
<protein>
    <recommendedName>
        <fullName evidence="4">ABC transporter permease protein</fullName>
    </recommendedName>
</protein>
<dbReference type="AlphaFoldDB" id="A0A0G0QGR6"/>
<keyword evidence="1" id="KW-0472">Membrane</keyword>
<proteinExistence type="predicted"/>
<dbReference type="Pfam" id="PF06182">
    <property type="entry name" value="ABC2_membrane_6"/>
    <property type="match status" value="1"/>
</dbReference>
<dbReference type="PANTHER" id="PTHR36832:SF1">
    <property type="entry name" value="SLR1174 PROTEIN"/>
    <property type="match status" value="1"/>
</dbReference>
<comment type="caution">
    <text evidence="2">The sequence shown here is derived from an EMBL/GenBank/DDBJ whole genome shotgun (WGS) entry which is preliminary data.</text>
</comment>
<keyword evidence="1" id="KW-0812">Transmembrane</keyword>